<organism evidence="1 2">
    <name type="scientific">Laticauda laticaudata</name>
    <name type="common">Blue-ringed sea krait</name>
    <name type="synonym">Blue-lipped sea krait</name>
    <dbReference type="NCBI Taxonomy" id="8630"/>
    <lineage>
        <taxon>Eukaryota</taxon>
        <taxon>Metazoa</taxon>
        <taxon>Chordata</taxon>
        <taxon>Craniata</taxon>
        <taxon>Vertebrata</taxon>
        <taxon>Euteleostomi</taxon>
        <taxon>Lepidosauria</taxon>
        <taxon>Squamata</taxon>
        <taxon>Bifurcata</taxon>
        <taxon>Unidentata</taxon>
        <taxon>Episquamata</taxon>
        <taxon>Toxicofera</taxon>
        <taxon>Serpentes</taxon>
        <taxon>Colubroidea</taxon>
        <taxon>Elapidae</taxon>
        <taxon>Laticaudinae</taxon>
        <taxon>Laticauda</taxon>
    </lineage>
</organism>
<reference evidence="1" key="1">
    <citation type="submission" date="2025-08" db="UniProtKB">
        <authorList>
            <consortium name="Ensembl"/>
        </authorList>
    </citation>
    <scope>IDENTIFICATION</scope>
</reference>
<dbReference type="GeneTree" id="ENSGT00390000012296"/>
<dbReference type="AlphaFoldDB" id="A0A8C5SLG2"/>
<protein>
    <submittedName>
        <fullName evidence="1">Gem nuclear organelle associated protein 4</fullName>
    </submittedName>
</protein>
<keyword evidence="2" id="KW-1185">Reference proteome</keyword>
<dbReference type="GO" id="GO:0015030">
    <property type="term" value="C:Cajal body"/>
    <property type="evidence" value="ECO:0007669"/>
    <property type="project" value="Ensembl"/>
</dbReference>
<dbReference type="GO" id="GO:0000387">
    <property type="term" value="P:spliceosomal snRNP assembly"/>
    <property type="evidence" value="ECO:0007669"/>
    <property type="project" value="Ensembl"/>
</dbReference>
<gene>
    <name evidence="1" type="primary">GEMIN4</name>
</gene>
<dbReference type="GO" id="GO:0005829">
    <property type="term" value="C:cytosol"/>
    <property type="evidence" value="ECO:0007669"/>
    <property type="project" value="Ensembl"/>
</dbReference>
<accession>A0A8C5SLG2</accession>
<dbReference type="GO" id="GO:0043021">
    <property type="term" value="F:ribonucleoprotein complex binding"/>
    <property type="evidence" value="ECO:0007669"/>
    <property type="project" value="Ensembl"/>
</dbReference>
<name>A0A8C5SLG2_LATLA</name>
<proteinExistence type="predicted"/>
<reference evidence="1" key="2">
    <citation type="submission" date="2025-09" db="UniProtKB">
        <authorList>
            <consortium name="Ensembl"/>
        </authorList>
    </citation>
    <scope>IDENTIFICATION</scope>
</reference>
<dbReference type="GO" id="GO:0032797">
    <property type="term" value="C:SMN complex"/>
    <property type="evidence" value="ECO:0007669"/>
    <property type="project" value="Ensembl"/>
</dbReference>
<dbReference type="InterPro" id="IPR033265">
    <property type="entry name" value="GEMIN4"/>
</dbReference>
<evidence type="ECO:0000313" key="2">
    <source>
        <dbReference type="Proteomes" id="UP000694406"/>
    </source>
</evidence>
<dbReference type="GO" id="GO:0006364">
    <property type="term" value="P:rRNA processing"/>
    <property type="evidence" value="ECO:0007669"/>
    <property type="project" value="InterPro"/>
</dbReference>
<sequence>MARPVSAGAQAACQALCPAAGLAEPAGGKRRPRSPDLDHAGALARPAGAAWGGDPAAAMDVGPVSICGEVTVLHGGFLLASRLCHPKPLSELTKSDWSVVGKPILEALQEICTSYSSYPPQPNLWKRKAAVVLWSKILLSGVPSDQRWKNDAFFSVSNVIPEINRTILFELFKAVNAPRLFAQLLLVLPDPLCQKELQTFVEYVAKETSPADVVFFLDVWWEIMKHKGGEEDRLVLLFQNVTHQHVLESEELDQPSKRFKSGPSSLPGNSAVPLIVPILTEGLKTIKDNLGPTRVKCYALANLVDVLSALLVTECKTKALSPQAYLEKISSVVTLWSCDGENRYSNKDLDVKVKEAERSMSLLNVVKLSKQLVLSNLSFLLSLLKEWSSELQVFLNDPKQVCYESYRLLDCLASLQKRSGVCGLEDLDQARVMLDLGKVIADLLRKINSETWGKSTSGDLLASVAMVIIDKKMDRHKELCSVFAKEKNWALSQEWVACLVKNKELFQDPELILKLLETVASLESSEDSSRNQEEQTQLVKIILGCYTELPLPDKNKVIAGVLSTWGRLGLSKLMVAFSERFQEELNVAFNQIIKSASGESFKKAILAVSRLVVLNPEGTIKKMSNLAIANLGTHQYLAEILCSFPALNFQEPRGQPDVSVNFLLECLKETVWDRLSSPKEKEQFLEFLVHLMQPSGTSPLLSPSEIIQSLIFPFLKSDSPRIELCLQILDRALKVPSEQSWIHTCHPFPLAFSLCKLLDGFCQYWHQPQDQERCSLETKDLVVTNLAQLCDILLVQKDSLSPQLWTQSVAWLHKKINALDWTIGLRMKNVFGEHFKNEVPATLFEVCKLPEEEWTTRPLPNYGPGSGLLAWLETCCVSTALREQMLVLLMINVDNPEEVNLFSKGFLVALVQVLPWCSQSEWKRLVHVIKSLLEREILYVPYSLEYVQYLPLLNFRPFAYHLQLSVLLLRTFQFLCGSSGTTWMPVETWKHVGRLYCLSLSDLLGSVKTIARGQWHSAEEKNVVRELSFVYIQMFCHVLHVAAMLPDHGTGEPLLLLSLEILSQYEMLYDLDESLGSALRKANEIHFLESIVENVTNKELRTMLLHKLHKL</sequence>
<dbReference type="GO" id="GO:0005730">
    <property type="term" value="C:nucleolus"/>
    <property type="evidence" value="ECO:0007669"/>
    <property type="project" value="Ensembl"/>
</dbReference>
<dbReference type="Ensembl" id="ENSLLTT00000020958.1">
    <property type="protein sequence ID" value="ENSLLTP00000020214.1"/>
    <property type="gene ID" value="ENSLLTG00000015145.1"/>
</dbReference>
<dbReference type="PANTHER" id="PTHR15571">
    <property type="entry name" value="GEM-ASSOCIATED PROTEIN 4"/>
    <property type="match status" value="1"/>
</dbReference>
<dbReference type="Proteomes" id="UP000694406">
    <property type="component" value="Unplaced"/>
</dbReference>
<evidence type="ECO:0000313" key="1">
    <source>
        <dbReference type="Ensembl" id="ENSLLTP00000020214.1"/>
    </source>
</evidence>
<dbReference type="PANTHER" id="PTHR15571:SF2">
    <property type="entry name" value="GEM-ASSOCIATED PROTEIN 4"/>
    <property type="match status" value="1"/>
</dbReference>